<accession>A0AA96F9E8</accession>
<evidence type="ECO:0000259" key="6">
    <source>
        <dbReference type="PROSITE" id="PS50977"/>
    </source>
</evidence>
<dbReference type="RefSeq" id="WP_313541771.1">
    <property type="nucleotide sequence ID" value="NZ_CP134880.1"/>
</dbReference>
<dbReference type="EMBL" id="CP134880">
    <property type="protein sequence ID" value="WNM26178.1"/>
    <property type="molecule type" value="Genomic_DNA"/>
</dbReference>
<keyword evidence="2" id="KW-0805">Transcription regulation</keyword>
<dbReference type="PANTHER" id="PTHR30055">
    <property type="entry name" value="HTH-TYPE TRANSCRIPTIONAL REGULATOR RUTR"/>
    <property type="match status" value="1"/>
</dbReference>
<dbReference type="SUPFAM" id="SSF48498">
    <property type="entry name" value="Tetracyclin repressor-like, C-terminal domain"/>
    <property type="match status" value="1"/>
</dbReference>
<dbReference type="SUPFAM" id="SSF46689">
    <property type="entry name" value="Homeodomain-like"/>
    <property type="match status" value="1"/>
</dbReference>
<dbReference type="AlphaFoldDB" id="A0AA96F9E8"/>
<name>A0AA96F9E8_9MICO</name>
<dbReference type="InterPro" id="IPR050109">
    <property type="entry name" value="HTH-type_TetR-like_transc_reg"/>
</dbReference>
<dbReference type="InterPro" id="IPR001647">
    <property type="entry name" value="HTH_TetR"/>
</dbReference>
<keyword evidence="3 5" id="KW-0238">DNA-binding</keyword>
<dbReference type="GO" id="GO:0003700">
    <property type="term" value="F:DNA-binding transcription factor activity"/>
    <property type="evidence" value="ECO:0007669"/>
    <property type="project" value="TreeGrafter"/>
</dbReference>
<feature type="DNA-binding region" description="H-T-H motif" evidence="5">
    <location>
        <begin position="45"/>
        <end position="64"/>
    </location>
</feature>
<evidence type="ECO:0000313" key="7">
    <source>
        <dbReference type="EMBL" id="WNM26178.1"/>
    </source>
</evidence>
<reference evidence="7" key="1">
    <citation type="submission" date="2023-09" db="EMBL/GenBank/DDBJ databases">
        <title>Demequina sp. a novel bacteria isolated from Capsicum annuum.</title>
        <authorList>
            <person name="Humaira Z."/>
            <person name="Lee J."/>
            <person name="Cho D."/>
        </authorList>
    </citation>
    <scope>NUCLEOTIDE SEQUENCE</scope>
    <source>
        <strain evidence="7">PMTSA13</strain>
    </source>
</reference>
<keyword evidence="1" id="KW-0678">Repressor</keyword>
<dbReference type="InterPro" id="IPR036271">
    <property type="entry name" value="Tet_transcr_reg_TetR-rel_C_sf"/>
</dbReference>
<dbReference type="GO" id="GO:0000976">
    <property type="term" value="F:transcription cis-regulatory region binding"/>
    <property type="evidence" value="ECO:0007669"/>
    <property type="project" value="TreeGrafter"/>
</dbReference>
<evidence type="ECO:0000256" key="4">
    <source>
        <dbReference type="ARBA" id="ARBA00023163"/>
    </source>
</evidence>
<dbReference type="Pfam" id="PF13977">
    <property type="entry name" value="TetR_C_6"/>
    <property type="match status" value="1"/>
</dbReference>
<feature type="domain" description="HTH tetR-type" evidence="6">
    <location>
        <begin position="22"/>
        <end position="82"/>
    </location>
</feature>
<evidence type="ECO:0000256" key="5">
    <source>
        <dbReference type="PROSITE-ProRule" id="PRU00335"/>
    </source>
</evidence>
<dbReference type="PANTHER" id="PTHR30055:SF226">
    <property type="entry name" value="HTH-TYPE TRANSCRIPTIONAL REGULATOR PKSA"/>
    <property type="match status" value="1"/>
</dbReference>
<sequence>MSADDATRPLRARTRGPYKRSAETRASILAAATDVFTELGYRAGSMREIARRCGVDQSTVLHHFPDKSALLLELMTDRDRQADAVLAAQHADAPEQIPQAALALARHNAGTPGIIELYTLLAAESVTPDHPLGEFFRARIARVRGAFEDWFTRMADAGLLRDGVDPAFAAASFLALWEGAQLHWLIDPDGVDVVALLEDHLRLLLHEDVLPST</sequence>
<dbReference type="KEGG" id="dcp:RN607_08190"/>
<protein>
    <submittedName>
        <fullName evidence="7">Helix-turn-helix domain-containing protein</fullName>
    </submittedName>
</protein>
<keyword evidence="4" id="KW-0804">Transcription</keyword>
<dbReference type="InterPro" id="IPR039538">
    <property type="entry name" value="BetI_C"/>
</dbReference>
<dbReference type="PROSITE" id="PS50977">
    <property type="entry name" value="HTH_TETR_2"/>
    <property type="match status" value="1"/>
</dbReference>
<dbReference type="Proteomes" id="UP001303408">
    <property type="component" value="Chromosome"/>
</dbReference>
<dbReference type="InterPro" id="IPR009057">
    <property type="entry name" value="Homeodomain-like_sf"/>
</dbReference>
<dbReference type="PRINTS" id="PR00455">
    <property type="entry name" value="HTHTETR"/>
</dbReference>
<dbReference type="Pfam" id="PF00440">
    <property type="entry name" value="TetR_N"/>
    <property type="match status" value="1"/>
</dbReference>
<gene>
    <name evidence="7" type="ORF">RN607_08190</name>
</gene>
<evidence type="ECO:0000256" key="3">
    <source>
        <dbReference type="ARBA" id="ARBA00023125"/>
    </source>
</evidence>
<evidence type="ECO:0000256" key="2">
    <source>
        <dbReference type="ARBA" id="ARBA00023015"/>
    </source>
</evidence>
<dbReference type="Gene3D" id="1.10.357.10">
    <property type="entry name" value="Tetracycline Repressor, domain 2"/>
    <property type="match status" value="1"/>
</dbReference>
<proteinExistence type="predicted"/>
<evidence type="ECO:0000256" key="1">
    <source>
        <dbReference type="ARBA" id="ARBA00022491"/>
    </source>
</evidence>
<organism evidence="7">
    <name type="scientific">Demequina capsici</name>
    <dbReference type="NCBI Taxonomy" id="3075620"/>
    <lineage>
        <taxon>Bacteria</taxon>
        <taxon>Bacillati</taxon>
        <taxon>Actinomycetota</taxon>
        <taxon>Actinomycetes</taxon>
        <taxon>Micrococcales</taxon>
        <taxon>Demequinaceae</taxon>
        <taxon>Demequina</taxon>
    </lineage>
</organism>